<dbReference type="SUPFAM" id="SSF50729">
    <property type="entry name" value="PH domain-like"/>
    <property type="match status" value="1"/>
</dbReference>
<dbReference type="RefSeq" id="XP_052123947.1">
    <property type="nucleotide sequence ID" value="XM_052267987.1"/>
</dbReference>
<evidence type="ECO:0000256" key="1">
    <source>
        <dbReference type="ARBA" id="ARBA00004370"/>
    </source>
</evidence>
<dbReference type="InterPro" id="IPR039680">
    <property type="entry name" value="PLEKHB1/2"/>
</dbReference>
<proteinExistence type="predicted"/>
<comment type="subcellular location">
    <subcellularLocation>
        <location evidence="1">Membrane</location>
    </subcellularLocation>
</comment>
<gene>
    <name evidence="4" type="primary">LOC113206513</name>
</gene>
<name>A0A6J1SGG7_FRAOC</name>
<accession>A0A6J1SGG7</accession>
<protein>
    <submittedName>
        <fullName evidence="4">Uncharacterized protein LOC113206513 isoform X1</fullName>
    </submittedName>
</protein>
<dbReference type="KEGG" id="foc:113206513"/>
<dbReference type="InterPro" id="IPR011993">
    <property type="entry name" value="PH-like_dom_sf"/>
</dbReference>
<evidence type="ECO:0000313" key="3">
    <source>
        <dbReference type="Proteomes" id="UP000504606"/>
    </source>
</evidence>
<dbReference type="PANTHER" id="PTHR14309:SF12">
    <property type="entry name" value="PH DOMAIN-CONTAINING PROTEIN"/>
    <property type="match status" value="1"/>
</dbReference>
<evidence type="ECO:0000256" key="2">
    <source>
        <dbReference type="ARBA" id="ARBA00023136"/>
    </source>
</evidence>
<organism evidence="3 4">
    <name type="scientific">Frankliniella occidentalis</name>
    <name type="common">Western flower thrips</name>
    <name type="synonym">Euthrips occidentalis</name>
    <dbReference type="NCBI Taxonomy" id="133901"/>
    <lineage>
        <taxon>Eukaryota</taxon>
        <taxon>Metazoa</taxon>
        <taxon>Ecdysozoa</taxon>
        <taxon>Arthropoda</taxon>
        <taxon>Hexapoda</taxon>
        <taxon>Insecta</taxon>
        <taxon>Pterygota</taxon>
        <taxon>Neoptera</taxon>
        <taxon>Paraneoptera</taxon>
        <taxon>Thysanoptera</taxon>
        <taxon>Terebrantia</taxon>
        <taxon>Thripoidea</taxon>
        <taxon>Thripidae</taxon>
        <taxon>Frankliniella</taxon>
    </lineage>
</organism>
<dbReference type="PANTHER" id="PTHR14309">
    <property type="entry name" value="EXPRESSED PROTEIN"/>
    <property type="match status" value="1"/>
</dbReference>
<evidence type="ECO:0000313" key="4">
    <source>
        <dbReference type="RefSeq" id="XP_052123947.1"/>
    </source>
</evidence>
<dbReference type="SMART" id="SM00233">
    <property type="entry name" value="PH"/>
    <property type="match status" value="1"/>
</dbReference>
<keyword evidence="2" id="KW-0472">Membrane</keyword>
<keyword evidence="3" id="KW-1185">Reference proteome</keyword>
<dbReference type="CDD" id="cd00821">
    <property type="entry name" value="PH"/>
    <property type="match status" value="1"/>
</dbReference>
<dbReference type="OrthoDB" id="5914923at2759"/>
<dbReference type="PROSITE" id="PS50003">
    <property type="entry name" value="PH_DOMAIN"/>
    <property type="match status" value="1"/>
</dbReference>
<dbReference type="AlphaFoldDB" id="A0A6J1SGG7"/>
<dbReference type="GO" id="GO:0016020">
    <property type="term" value="C:membrane"/>
    <property type="evidence" value="ECO:0007669"/>
    <property type="project" value="UniProtKB-SubCell"/>
</dbReference>
<dbReference type="GO" id="GO:0045595">
    <property type="term" value="P:regulation of cell differentiation"/>
    <property type="evidence" value="ECO:0007669"/>
    <property type="project" value="TreeGrafter"/>
</dbReference>
<dbReference type="Gene3D" id="2.30.29.30">
    <property type="entry name" value="Pleckstrin-homology domain (PH domain)/Phosphotyrosine-binding domain (PTB)"/>
    <property type="match status" value="1"/>
</dbReference>
<dbReference type="Pfam" id="PF00169">
    <property type="entry name" value="PH"/>
    <property type="match status" value="1"/>
</dbReference>
<reference evidence="4" key="1">
    <citation type="submission" date="2025-08" db="UniProtKB">
        <authorList>
            <consortium name="RefSeq"/>
        </authorList>
    </citation>
    <scope>IDENTIFICATION</scope>
    <source>
        <tissue evidence="4">Whole organism</tissue>
    </source>
</reference>
<dbReference type="GeneID" id="113206513"/>
<dbReference type="Proteomes" id="UP000504606">
    <property type="component" value="Unplaced"/>
</dbReference>
<sequence>MAARQIKGGYLLRHKKRLLGPSTWREQWVVLYDDSTLSWYKEKGRPCPEGSVRVRESPDLLAVSQYTQRIPDRPDLPKGNKVAQLIAVGSRRPSRHKVHWLLAKSTEECHEWMTAISRTLPQLPPLPPPKVESNGNAAPTNGAINDEKDMKSEGTVDLPAGLLAGAGVSQAWGGWGHGGGWAVGVGLCSHSHHMSHMHVHQHAPTPHGHASAHVYDHHPASATAYHHDCSSSAMDSLGHHDVDLGDLDLGGLDCLADFSF</sequence>
<dbReference type="InterPro" id="IPR001849">
    <property type="entry name" value="PH_domain"/>
</dbReference>